<organism evidence="3 4">
    <name type="scientific">Deinococcus irradiatisoli</name>
    <dbReference type="NCBI Taxonomy" id="2202254"/>
    <lineage>
        <taxon>Bacteria</taxon>
        <taxon>Thermotogati</taxon>
        <taxon>Deinococcota</taxon>
        <taxon>Deinococci</taxon>
        <taxon>Deinococcales</taxon>
        <taxon>Deinococcaceae</taxon>
        <taxon>Deinococcus</taxon>
    </lineage>
</organism>
<reference evidence="3 4" key="1">
    <citation type="submission" date="2018-05" db="EMBL/GenBank/DDBJ databases">
        <title>Complete Genome Sequence of Deinococcus sp. strain 17bor-2.</title>
        <authorList>
            <person name="Srinivasan S."/>
        </authorList>
    </citation>
    <scope>NUCLEOTIDE SEQUENCE [LARGE SCALE GENOMIC DNA]</scope>
    <source>
        <strain evidence="3 4">17bor-2</strain>
    </source>
</reference>
<dbReference type="InterPro" id="IPR007138">
    <property type="entry name" value="ABM_dom"/>
</dbReference>
<feature type="domain" description="ABM" evidence="2">
    <location>
        <begin position="2"/>
        <end position="68"/>
    </location>
</feature>
<dbReference type="SUPFAM" id="SSF54909">
    <property type="entry name" value="Dimeric alpha+beta barrel"/>
    <property type="match status" value="1"/>
</dbReference>
<dbReference type="Pfam" id="PF03992">
    <property type="entry name" value="ABM"/>
    <property type="match status" value="1"/>
</dbReference>
<dbReference type="Proteomes" id="UP000245368">
    <property type="component" value="Chromosome"/>
</dbReference>
<dbReference type="GO" id="GO:0004497">
    <property type="term" value="F:monooxygenase activity"/>
    <property type="evidence" value="ECO:0007669"/>
    <property type="project" value="UniProtKB-KW"/>
</dbReference>
<dbReference type="PANTHER" id="PTHR40057:SF1">
    <property type="entry name" value="SLR1162 PROTEIN"/>
    <property type="match status" value="1"/>
</dbReference>
<evidence type="ECO:0000313" key="3">
    <source>
        <dbReference type="EMBL" id="AWN24464.1"/>
    </source>
</evidence>
<feature type="transmembrane region" description="Helical" evidence="1">
    <location>
        <begin position="113"/>
        <end position="133"/>
    </location>
</feature>
<dbReference type="InterPro" id="IPR011008">
    <property type="entry name" value="Dimeric_a/b-barrel"/>
</dbReference>
<keyword evidence="1" id="KW-1133">Transmembrane helix</keyword>
<keyword evidence="3" id="KW-0503">Monooxygenase</keyword>
<keyword evidence="4" id="KW-1185">Reference proteome</keyword>
<evidence type="ECO:0000256" key="1">
    <source>
        <dbReference type="SAM" id="Phobius"/>
    </source>
</evidence>
<dbReference type="Gene3D" id="3.30.70.100">
    <property type="match status" value="1"/>
</dbReference>
<accession>A0A2Z3JVG1</accession>
<dbReference type="OrthoDB" id="1494254at2"/>
<dbReference type="InterPro" id="IPR038762">
    <property type="entry name" value="ABM_predict"/>
</dbReference>
<evidence type="ECO:0000259" key="2">
    <source>
        <dbReference type="Pfam" id="PF03992"/>
    </source>
</evidence>
<proteinExistence type="predicted"/>
<dbReference type="KEGG" id="dez:DKM44_04220"/>
<evidence type="ECO:0000313" key="4">
    <source>
        <dbReference type="Proteomes" id="UP000245368"/>
    </source>
</evidence>
<dbReference type="AlphaFoldDB" id="A0A2Z3JVG1"/>
<keyword evidence="1" id="KW-0812">Transmembrane</keyword>
<name>A0A2Z3JVG1_9DEIO</name>
<feature type="transmembrane region" description="Helical" evidence="1">
    <location>
        <begin position="145"/>
        <end position="169"/>
    </location>
</feature>
<gene>
    <name evidence="3" type="ORF">DKM44_04220</name>
</gene>
<keyword evidence="1" id="KW-0472">Membrane</keyword>
<dbReference type="PANTHER" id="PTHR40057">
    <property type="entry name" value="SLR1162 PROTEIN"/>
    <property type="match status" value="1"/>
</dbReference>
<keyword evidence="3" id="KW-0560">Oxidoreductase</keyword>
<sequence>MTVVVRRRPLPGREAEFEASLRDLVARLESAPGHRGTGIVRPAAGQREYTLVARFDSAEQAAEWEASGVRAEWLDLVEPFSDGQPLIERQPGLEFWFTPPGSPALRQPPRWKMAVLTVLALYPVSLTFGLLLTPHLLTWPLALRTLLSAVLVVSVMTYLVMPFITRVFAGWLRGEGERGDEAEIS</sequence>
<protein>
    <submittedName>
        <fullName evidence="3">Antibiotic biosynthesis monooxygenase</fullName>
    </submittedName>
</protein>
<dbReference type="EMBL" id="CP029494">
    <property type="protein sequence ID" value="AWN24464.1"/>
    <property type="molecule type" value="Genomic_DNA"/>
</dbReference>